<accession>A0AA41Q6X1</accession>
<comment type="caution">
    <text evidence="2">The sequence shown here is derived from an EMBL/GenBank/DDBJ whole genome shotgun (WGS) entry which is preliminary data.</text>
</comment>
<proteinExistence type="predicted"/>
<organism evidence="2 3">
    <name type="scientific">Yinghuangia soli</name>
    <dbReference type="NCBI Taxonomy" id="2908204"/>
    <lineage>
        <taxon>Bacteria</taxon>
        <taxon>Bacillati</taxon>
        <taxon>Actinomycetota</taxon>
        <taxon>Actinomycetes</taxon>
        <taxon>Kitasatosporales</taxon>
        <taxon>Streptomycetaceae</taxon>
        <taxon>Yinghuangia</taxon>
    </lineage>
</organism>
<evidence type="ECO:0000256" key="1">
    <source>
        <dbReference type="SAM" id="Phobius"/>
    </source>
</evidence>
<keyword evidence="1" id="KW-0472">Membrane</keyword>
<protein>
    <submittedName>
        <fullName evidence="2">Uncharacterized protein</fullName>
    </submittedName>
</protein>
<dbReference type="Proteomes" id="UP001165378">
    <property type="component" value="Unassembled WGS sequence"/>
</dbReference>
<dbReference type="AlphaFoldDB" id="A0AA41Q6X1"/>
<dbReference type="RefSeq" id="WP_235056773.1">
    <property type="nucleotide sequence ID" value="NZ_JAKFHA010000029.1"/>
</dbReference>
<gene>
    <name evidence="2" type="ORF">LZ495_33235</name>
</gene>
<keyword evidence="1" id="KW-0812">Transmembrane</keyword>
<keyword evidence="3" id="KW-1185">Reference proteome</keyword>
<evidence type="ECO:0000313" key="2">
    <source>
        <dbReference type="EMBL" id="MCF2532055.1"/>
    </source>
</evidence>
<feature type="transmembrane region" description="Helical" evidence="1">
    <location>
        <begin position="32"/>
        <end position="54"/>
    </location>
</feature>
<sequence length="58" mass="5937">MPLLFVVAGLALVAVGDKKRVAPAAGEPGANRLGLTLEIVGGLLMLAGVAFIVYDMAW</sequence>
<keyword evidence="1" id="KW-1133">Transmembrane helix</keyword>
<name>A0AA41Q6X1_9ACTN</name>
<reference evidence="2" key="1">
    <citation type="submission" date="2022-01" db="EMBL/GenBank/DDBJ databases">
        <title>Genome-Based Taxonomic Classification of the Phylum Actinobacteria.</title>
        <authorList>
            <person name="Gao Y."/>
        </authorList>
    </citation>
    <scope>NUCLEOTIDE SEQUENCE</scope>
    <source>
        <strain evidence="2">KLBMP 8922</strain>
    </source>
</reference>
<dbReference type="EMBL" id="JAKFHA010000029">
    <property type="protein sequence ID" value="MCF2532055.1"/>
    <property type="molecule type" value="Genomic_DNA"/>
</dbReference>
<evidence type="ECO:0000313" key="3">
    <source>
        <dbReference type="Proteomes" id="UP001165378"/>
    </source>
</evidence>